<dbReference type="AlphaFoldDB" id="A0A816B2W9"/>
<dbReference type="GO" id="GO:0032264">
    <property type="term" value="P:IMP salvage"/>
    <property type="evidence" value="ECO:0007669"/>
    <property type="project" value="TreeGrafter"/>
</dbReference>
<reference evidence="3" key="1">
    <citation type="submission" date="2021-02" db="EMBL/GenBank/DDBJ databases">
        <authorList>
            <person name="Nowell W R."/>
        </authorList>
    </citation>
    <scope>NUCLEOTIDE SEQUENCE</scope>
</reference>
<dbReference type="GO" id="GO:0032265">
    <property type="term" value="P:XMP salvage"/>
    <property type="evidence" value="ECO:0007669"/>
    <property type="project" value="TreeGrafter"/>
</dbReference>
<dbReference type="GO" id="GO:0046100">
    <property type="term" value="P:hypoxanthine metabolic process"/>
    <property type="evidence" value="ECO:0007669"/>
    <property type="project" value="TreeGrafter"/>
</dbReference>
<dbReference type="EMBL" id="CAJNOV010017212">
    <property type="protein sequence ID" value="CAF1603495.1"/>
    <property type="molecule type" value="Genomic_DNA"/>
</dbReference>
<proteinExistence type="predicted"/>
<evidence type="ECO:0000256" key="1">
    <source>
        <dbReference type="ARBA" id="ARBA00022676"/>
    </source>
</evidence>
<accession>A0A816B2W9</accession>
<gene>
    <name evidence="3" type="ORF">CJN711_LOCUS35525</name>
    <name evidence="4" type="ORF">GIL414_LOCUS53432</name>
    <name evidence="5" type="ORF">SMN809_LOCUS64138</name>
</gene>
<dbReference type="EMBL" id="CAJOBI010286364">
    <property type="protein sequence ID" value="CAF5154846.1"/>
    <property type="molecule type" value="Genomic_DNA"/>
</dbReference>
<dbReference type="Proteomes" id="UP000681720">
    <property type="component" value="Unassembled WGS sequence"/>
</dbReference>
<keyword evidence="1" id="KW-0328">Glycosyltransferase</keyword>
<dbReference type="Proteomes" id="UP000663855">
    <property type="component" value="Unassembled WGS sequence"/>
</dbReference>
<name>A0A816B2W9_9BILA</name>
<evidence type="ECO:0000313" key="3">
    <source>
        <dbReference type="EMBL" id="CAF1603495.1"/>
    </source>
</evidence>
<dbReference type="GO" id="GO:0032263">
    <property type="term" value="P:GMP salvage"/>
    <property type="evidence" value="ECO:0007669"/>
    <property type="project" value="TreeGrafter"/>
</dbReference>
<dbReference type="InterPro" id="IPR029057">
    <property type="entry name" value="PRTase-like"/>
</dbReference>
<dbReference type="SUPFAM" id="SSF53271">
    <property type="entry name" value="PRTase-like"/>
    <property type="match status" value="1"/>
</dbReference>
<evidence type="ECO:0000313" key="5">
    <source>
        <dbReference type="EMBL" id="CAF5154846.1"/>
    </source>
</evidence>
<protein>
    <submittedName>
        <fullName evidence="3">Uncharacterized protein</fullName>
    </submittedName>
</protein>
<dbReference type="Gene3D" id="3.40.50.2020">
    <property type="match status" value="1"/>
</dbReference>
<comment type="caution">
    <text evidence="3">The sequence shown here is derived from an EMBL/GenBank/DDBJ whole genome shotgun (WGS) entry which is preliminary data.</text>
</comment>
<evidence type="ECO:0000256" key="2">
    <source>
        <dbReference type="ARBA" id="ARBA00022679"/>
    </source>
</evidence>
<dbReference type="CDD" id="cd06223">
    <property type="entry name" value="PRTases_typeI"/>
    <property type="match status" value="1"/>
</dbReference>
<evidence type="ECO:0000313" key="4">
    <source>
        <dbReference type="EMBL" id="CAF4933512.1"/>
    </source>
</evidence>
<evidence type="ECO:0000313" key="6">
    <source>
        <dbReference type="Proteomes" id="UP000663855"/>
    </source>
</evidence>
<organism evidence="3 6">
    <name type="scientific">Rotaria magnacalcarata</name>
    <dbReference type="NCBI Taxonomy" id="392030"/>
    <lineage>
        <taxon>Eukaryota</taxon>
        <taxon>Metazoa</taxon>
        <taxon>Spiralia</taxon>
        <taxon>Gnathifera</taxon>
        <taxon>Rotifera</taxon>
        <taxon>Eurotatoria</taxon>
        <taxon>Bdelloidea</taxon>
        <taxon>Philodinida</taxon>
        <taxon>Philodinidae</taxon>
        <taxon>Rotaria</taxon>
    </lineage>
</organism>
<keyword evidence="2" id="KW-0808">Transferase</keyword>
<dbReference type="GO" id="GO:0005737">
    <property type="term" value="C:cytoplasm"/>
    <property type="evidence" value="ECO:0007669"/>
    <property type="project" value="TreeGrafter"/>
</dbReference>
<dbReference type="InterPro" id="IPR000836">
    <property type="entry name" value="PRTase_dom"/>
</dbReference>
<dbReference type="Proteomes" id="UP000676336">
    <property type="component" value="Unassembled WGS sequence"/>
</dbReference>
<dbReference type="GO" id="GO:0004422">
    <property type="term" value="F:hypoxanthine phosphoribosyltransferase activity"/>
    <property type="evidence" value="ECO:0007669"/>
    <property type="project" value="TreeGrafter"/>
</dbReference>
<dbReference type="EMBL" id="CAJOBJ010185318">
    <property type="protein sequence ID" value="CAF4933512.1"/>
    <property type="molecule type" value="Genomic_DNA"/>
</dbReference>
<sequence>MSEENNETTNKIYISYNQLHDIIRRAVERTKLIEKFSPTLLIAISAGGFLPTRILRNIIKSEIGGKSLPIQTIGLCLYESEKHEIYKTQWISTDKKNDSLAVSLNGQNILIVDEVDETRTTLSYAVNELRKDIEKQKLLSEENNEEWIEPKLGVFVVHNKTIAKRANLPEDLMNNFYFVGENVSGEWIVYPWDALDIHEHTRFAENSNKTNQLTVPSNGNN</sequence>
<dbReference type="PANTHER" id="PTHR43363:SF1">
    <property type="entry name" value="HYPOXANTHINE-GUANINE PHOSPHORIBOSYLTRANSFERASE"/>
    <property type="match status" value="1"/>
</dbReference>
<dbReference type="PANTHER" id="PTHR43363">
    <property type="entry name" value="HYPOXANTHINE PHOSPHORIBOSYLTRANSFERASE"/>
    <property type="match status" value="1"/>
</dbReference>